<feature type="region of interest" description="Disordered" evidence="11">
    <location>
        <begin position="547"/>
        <end position="601"/>
    </location>
</feature>
<organism evidence="14 15">
    <name type="scientific">Tigriopus californicus</name>
    <name type="common">Marine copepod</name>
    <dbReference type="NCBI Taxonomy" id="6832"/>
    <lineage>
        <taxon>Eukaryota</taxon>
        <taxon>Metazoa</taxon>
        <taxon>Ecdysozoa</taxon>
        <taxon>Arthropoda</taxon>
        <taxon>Crustacea</taxon>
        <taxon>Multicrustacea</taxon>
        <taxon>Hexanauplia</taxon>
        <taxon>Copepoda</taxon>
        <taxon>Harpacticoida</taxon>
        <taxon>Harpacticidae</taxon>
        <taxon>Tigriopus</taxon>
    </lineage>
</organism>
<dbReference type="Gene3D" id="3.30.710.10">
    <property type="entry name" value="Potassium Channel Kv1.1, Chain A"/>
    <property type="match status" value="1"/>
</dbReference>
<feature type="compositionally biased region" description="Basic and acidic residues" evidence="11">
    <location>
        <begin position="554"/>
        <end position="571"/>
    </location>
</feature>
<dbReference type="PANTHER" id="PTHR24394">
    <property type="entry name" value="ZINC FINGER PROTEIN"/>
    <property type="match status" value="1"/>
</dbReference>
<evidence type="ECO:0000256" key="9">
    <source>
        <dbReference type="ARBA" id="ARBA00023242"/>
    </source>
</evidence>
<evidence type="ECO:0000259" key="13">
    <source>
        <dbReference type="PROSITE" id="PS50157"/>
    </source>
</evidence>
<keyword evidence="9" id="KW-0539">Nucleus</keyword>
<gene>
    <name evidence="14" type="ORF">TCAL_10479</name>
</gene>
<dbReference type="PANTHER" id="PTHR24394:SF29">
    <property type="entry name" value="MYONEURIN"/>
    <property type="match status" value="1"/>
</dbReference>
<feature type="compositionally biased region" description="Basic and acidic residues" evidence="11">
    <location>
        <begin position="248"/>
        <end position="262"/>
    </location>
</feature>
<evidence type="ECO:0000256" key="7">
    <source>
        <dbReference type="ARBA" id="ARBA00023125"/>
    </source>
</evidence>
<evidence type="ECO:0000256" key="11">
    <source>
        <dbReference type="SAM" id="MobiDB-lite"/>
    </source>
</evidence>
<dbReference type="Pfam" id="PF00651">
    <property type="entry name" value="BTB"/>
    <property type="match status" value="1"/>
</dbReference>
<dbReference type="InterPro" id="IPR036236">
    <property type="entry name" value="Znf_C2H2_sf"/>
</dbReference>
<feature type="compositionally biased region" description="Polar residues" evidence="11">
    <location>
        <begin position="171"/>
        <end position="183"/>
    </location>
</feature>
<dbReference type="SMART" id="SM00355">
    <property type="entry name" value="ZnF_C2H2"/>
    <property type="match status" value="2"/>
</dbReference>
<evidence type="ECO:0000256" key="1">
    <source>
        <dbReference type="ARBA" id="ARBA00004123"/>
    </source>
</evidence>
<accession>A0A553PSM1</accession>
<dbReference type="Pfam" id="PF00096">
    <property type="entry name" value="zf-C2H2"/>
    <property type="match status" value="2"/>
</dbReference>
<evidence type="ECO:0000313" key="15">
    <source>
        <dbReference type="Proteomes" id="UP000318571"/>
    </source>
</evidence>
<evidence type="ECO:0000256" key="4">
    <source>
        <dbReference type="ARBA" id="ARBA00022771"/>
    </source>
</evidence>
<feature type="region of interest" description="Disordered" evidence="11">
    <location>
        <begin position="412"/>
        <end position="449"/>
    </location>
</feature>
<keyword evidence="8" id="KW-0804">Transcription</keyword>
<feature type="region of interest" description="Disordered" evidence="11">
    <location>
        <begin position="171"/>
        <end position="267"/>
    </location>
</feature>
<dbReference type="PROSITE" id="PS50097">
    <property type="entry name" value="BTB"/>
    <property type="match status" value="1"/>
</dbReference>
<evidence type="ECO:0000313" key="14">
    <source>
        <dbReference type="EMBL" id="TRY80683.1"/>
    </source>
</evidence>
<feature type="compositionally biased region" description="Basic residues" evidence="11">
    <location>
        <begin position="195"/>
        <end position="204"/>
    </location>
</feature>
<feature type="domain" description="C2H2-type" evidence="13">
    <location>
        <begin position="487"/>
        <end position="514"/>
    </location>
</feature>
<dbReference type="GO" id="GO:0000981">
    <property type="term" value="F:DNA-binding transcription factor activity, RNA polymerase II-specific"/>
    <property type="evidence" value="ECO:0007669"/>
    <property type="project" value="TreeGrafter"/>
</dbReference>
<keyword evidence="5" id="KW-0862">Zinc</keyword>
<dbReference type="SUPFAM" id="SSF54695">
    <property type="entry name" value="POZ domain"/>
    <property type="match status" value="1"/>
</dbReference>
<dbReference type="EMBL" id="VCGU01000001">
    <property type="protein sequence ID" value="TRY80683.1"/>
    <property type="molecule type" value="Genomic_DNA"/>
</dbReference>
<dbReference type="SUPFAM" id="SSF57667">
    <property type="entry name" value="beta-beta-alpha zinc fingers"/>
    <property type="match status" value="1"/>
</dbReference>
<dbReference type="AlphaFoldDB" id="A0A553PSM1"/>
<dbReference type="PROSITE" id="PS00028">
    <property type="entry name" value="ZINC_FINGER_C2H2_1"/>
    <property type="match status" value="2"/>
</dbReference>
<keyword evidence="7" id="KW-0238">DNA-binding</keyword>
<comment type="caution">
    <text evidence="14">The sequence shown here is derived from an EMBL/GenBank/DDBJ whole genome shotgun (WGS) entry which is preliminary data.</text>
</comment>
<evidence type="ECO:0008006" key="16">
    <source>
        <dbReference type="Google" id="ProtNLM"/>
    </source>
</evidence>
<keyword evidence="2" id="KW-0479">Metal-binding</keyword>
<feature type="compositionally biased region" description="Polar residues" evidence="11">
    <location>
        <begin position="585"/>
        <end position="601"/>
    </location>
</feature>
<protein>
    <recommendedName>
        <fullName evidence="16">BTB domain-containing protein</fullName>
    </recommendedName>
</protein>
<dbReference type="CDD" id="cd18315">
    <property type="entry name" value="BTB_POZ_BAB-like"/>
    <property type="match status" value="1"/>
</dbReference>
<keyword evidence="6" id="KW-0805">Transcription regulation</keyword>
<sequence>MADPADPQMYCLTWKTHSTVSGKKFYQHYQDNMYTDCQVSCGDHTMTCHRMVLSASSSFFERIFKQNQQTQRPLVILKDVNSDLFQYAIEYMYTGQVLVPSGLLQRFLQLATELRIEGLMDPTKDSEMEYPPSPKAMVYDNSPQEEPNHIIVDPQADETEENKKIAAAANSLVNLSPKNQMKGSNKPKGDQGSARNRKAFNPKRIRLENLCGALGSRPKSDSPGVNGREANSPGTDCSSEVRSVRSMSEADPHHFLGEDLRYRNPSGSSNGLVKDALTEQGELLLKLQNLNGGSKNGHFGKEPTSTVTSGAYSAMSNGLEPSIISVGPVLLSSGLETSTLKTNSYLTFQKLLNEQMELLRKQSGTSSSSLTAALGAAMNLDLSKMVREHFLNNFPTDLSNQTAPAAAHGLPSLLQRQSPPLKKHRARNYPSGGKSKPSASIALDEHGNPILGPNGKTMVRCEDCGKLLADPSSLYRHRKIHTGDKPHTCDICNRVFIQRYNMKQHVKTHIGEHVDPIIIEGLEDDIRRVYLGLEGVADEDEVNRRLARKNKKRQQQEAKDILQRQRSDHHQLQYQQRVLQELQQSTSEMSPISQNELDGME</sequence>
<dbReference type="InterPro" id="IPR013087">
    <property type="entry name" value="Znf_C2H2_type"/>
</dbReference>
<evidence type="ECO:0000256" key="3">
    <source>
        <dbReference type="ARBA" id="ARBA00022737"/>
    </source>
</evidence>
<evidence type="ECO:0000256" key="10">
    <source>
        <dbReference type="PROSITE-ProRule" id="PRU00042"/>
    </source>
</evidence>
<evidence type="ECO:0000256" key="2">
    <source>
        <dbReference type="ARBA" id="ARBA00022723"/>
    </source>
</evidence>
<feature type="domain" description="BTB" evidence="12">
    <location>
        <begin position="35"/>
        <end position="101"/>
    </location>
</feature>
<dbReference type="OMA" id="FIQRYNM"/>
<comment type="subcellular location">
    <subcellularLocation>
        <location evidence="1">Nucleus</location>
    </subcellularLocation>
</comment>
<name>A0A553PSM1_TIGCA</name>
<feature type="domain" description="C2H2-type" evidence="13">
    <location>
        <begin position="459"/>
        <end position="486"/>
    </location>
</feature>
<feature type="region of interest" description="Disordered" evidence="11">
    <location>
        <begin position="123"/>
        <end position="148"/>
    </location>
</feature>
<dbReference type="FunFam" id="3.30.160.60:FF:000965">
    <property type="entry name" value="Neurotrophin receptor-interacting factor homolog"/>
    <property type="match status" value="1"/>
</dbReference>
<dbReference type="GO" id="GO:0003677">
    <property type="term" value="F:DNA binding"/>
    <property type="evidence" value="ECO:0007669"/>
    <property type="project" value="UniProtKB-KW"/>
</dbReference>
<keyword evidence="3" id="KW-0677">Repeat</keyword>
<dbReference type="InterPro" id="IPR011333">
    <property type="entry name" value="SKP1/BTB/POZ_sf"/>
</dbReference>
<dbReference type="STRING" id="6832.A0A553PSM1"/>
<feature type="compositionally biased region" description="Low complexity" evidence="11">
    <location>
        <begin position="238"/>
        <end position="247"/>
    </location>
</feature>
<dbReference type="FunFam" id="3.30.160.60:FF:000624">
    <property type="entry name" value="zinc finger protein 697"/>
    <property type="match status" value="1"/>
</dbReference>
<feature type="compositionally biased region" description="Low complexity" evidence="11">
    <location>
        <begin position="572"/>
        <end position="584"/>
    </location>
</feature>
<evidence type="ECO:0000259" key="12">
    <source>
        <dbReference type="PROSITE" id="PS50097"/>
    </source>
</evidence>
<dbReference type="GO" id="GO:0005634">
    <property type="term" value="C:nucleus"/>
    <property type="evidence" value="ECO:0007669"/>
    <property type="project" value="UniProtKB-SubCell"/>
</dbReference>
<dbReference type="PROSITE" id="PS50157">
    <property type="entry name" value="ZINC_FINGER_C2H2_2"/>
    <property type="match status" value="2"/>
</dbReference>
<dbReference type="SMART" id="SM00225">
    <property type="entry name" value="BTB"/>
    <property type="match status" value="1"/>
</dbReference>
<dbReference type="Proteomes" id="UP000318571">
    <property type="component" value="Chromosome 12"/>
</dbReference>
<dbReference type="GO" id="GO:0008270">
    <property type="term" value="F:zinc ion binding"/>
    <property type="evidence" value="ECO:0007669"/>
    <property type="project" value="UniProtKB-KW"/>
</dbReference>
<proteinExistence type="predicted"/>
<evidence type="ECO:0000256" key="5">
    <source>
        <dbReference type="ARBA" id="ARBA00022833"/>
    </source>
</evidence>
<reference evidence="14 15" key="1">
    <citation type="journal article" date="2018" name="Nat. Ecol. Evol.">
        <title>Genomic signatures of mitonuclear coevolution across populations of Tigriopus californicus.</title>
        <authorList>
            <person name="Barreto F.S."/>
            <person name="Watson E.T."/>
            <person name="Lima T.G."/>
            <person name="Willett C.S."/>
            <person name="Edmands S."/>
            <person name="Li W."/>
            <person name="Burton R.S."/>
        </authorList>
    </citation>
    <scope>NUCLEOTIDE SEQUENCE [LARGE SCALE GENOMIC DNA]</scope>
    <source>
        <strain evidence="14 15">San Diego</strain>
    </source>
</reference>
<keyword evidence="4 10" id="KW-0863">Zinc-finger</keyword>
<keyword evidence="15" id="KW-1185">Reference proteome</keyword>
<evidence type="ECO:0000256" key="8">
    <source>
        <dbReference type="ARBA" id="ARBA00023163"/>
    </source>
</evidence>
<evidence type="ECO:0000256" key="6">
    <source>
        <dbReference type="ARBA" id="ARBA00023015"/>
    </source>
</evidence>
<dbReference type="Gene3D" id="3.30.160.60">
    <property type="entry name" value="Classic Zinc Finger"/>
    <property type="match status" value="2"/>
</dbReference>
<dbReference type="InterPro" id="IPR000210">
    <property type="entry name" value="BTB/POZ_dom"/>
</dbReference>